<evidence type="ECO:0000256" key="1">
    <source>
        <dbReference type="ARBA" id="ARBA00008645"/>
    </source>
</evidence>
<dbReference type="InterPro" id="IPR026968">
    <property type="entry name" value="PcaD/CatD"/>
</dbReference>
<dbReference type="GO" id="GO:0047570">
    <property type="term" value="F:3-oxoadipate enol-lactonase activity"/>
    <property type="evidence" value="ECO:0007669"/>
    <property type="project" value="InterPro"/>
</dbReference>
<dbReference type="PATRIC" id="fig|1261127.3.peg.1605"/>
<dbReference type="Gene3D" id="3.40.50.1820">
    <property type="entry name" value="alpha/beta hydrolase"/>
    <property type="match status" value="1"/>
</dbReference>
<dbReference type="Proteomes" id="UP000034085">
    <property type="component" value="Chromosome"/>
</dbReference>
<dbReference type="PRINTS" id="PR00111">
    <property type="entry name" value="ABHYDROLASE"/>
</dbReference>
<dbReference type="GO" id="GO:0042952">
    <property type="term" value="P:beta-ketoadipate pathway"/>
    <property type="evidence" value="ECO:0007669"/>
    <property type="project" value="InterPro"/>
</dbReference>
<dbReference type="InterPro" id="IPR029058">
    <property type="entry name" value="AB_hydrolase_fold"/>
</dbReference>
<proteinExistence type="inferred from homology"/>
<dbReference type="InterPro" id="IPR000073">
    <property type="entry name" value="AB_hydrolase_1"/>
</dbReference>
<dbReference type="HOGENOM" id="CLU_020336_50_3_6"/>
<dbReference type="KEGG" id="cama:F384_07725"/>
<evidence type="ECO:0000259" key="2">
    <source>
        <dbReference type="Pfam" id="PF00561"/>
    </source>
</evidence>
<feature type="domain" description="AB hydrolase-1" evidence="2">
    <location>
        <begin position="14"/>
        <end position="237"/>
    </location>
</feature>
<sequence>MELNYQIDGPDDAPVVVLSNSLGTTLAMWAPQLAALSAQYRVLRYDTHGHGATNKTGPTDLARLGLDVIALLDHLDIPSAHFCGISMGGLTGLWLACYRPQRLLSVTVINSAARIGDEAGWHARAQSVRQNGLRDIAVSAPERWFSPSFCQSAPQMVAALCQQLATSSAEGYAACCDALATADLREQISRITRPALLIAGEHDPVTTVVDAQFMHQRIAGSALAVVKASHLSTIEAPGEVNAALLSFLGGQHAG</sequence>
<comment type="similarity">
    <text evidence="1">Belongs to the AB hydrolase superfamily.</text>
</comment>
<name>A0A0F6TUM1_CITAM</name>
<organism evidence="3 4">
    <name type="scientific">Citrobacter amalonaticus Y19</name>
    <dbReference type="NCBI Taxonomy" id="1261127"/>
    <lineage>
        <taxon>Bacteria</taxon>
        <taxon>Pseudomonadati</taxon>
        <taxon>Pseudomonadota</taxon>
        <taxon>Gammaproteobacteria</taxon>
        <taxon>Enterobacterales</taxon>
        <taxon>Enterobacteriaceae</taxon>
        <taxon>Citrobacter</taxon>
    </lineage>
</organism>
<dbReference type="OrthoDB" id="9793083at2"/>
<dbReference type="SUPFAM" id="SSF53474">
    <property type="entry name" value="alpha/beta-Hydrolases"/>
    <property type="match status" value="1"/>
</dbReference>
<dbReference type="PANTHER" id="PTHR43039">
    <property type="entry name" value="ESTERASE-RELATED"/>
    <property type="match status" value="1"/>
</dbReference>
<evidence type="ECO:0000313" key="3">
    <source>
        <dbReference type="EMBL" id="AKE58859.1"/>
    </source>
</evidence>
<reference evidence="3 4" key="1">
    <citation type="journal article" date="2013" name="Appl. Microbiol. Biotechnol.">
        <title>Glycerol assimilation and production of 1,3-propanediol by Citrobacter amalonaticus Y19.</title>
        <authorList>
            <person name="Ainala S.K."/>
            <person name="Ashok S."/>
            <person name="Ko Y."/>
            <person name="Park S."/>
        </authorList>
    </citation>
    <scope>NUCLEOTIDE SEQUENCE [LARGE SCALE GENOMIC DNA]</scope>
    <source>
        <strain evidence="3 4">Y19</strain>
    </source>
</reference>
<dbReference type="NCBIfam" id="TIGR02427">
    <property type="entry name" value="protocat_pcaD"/>
    <property type="match status" value="1"/>
</dbReference>
<accession>A0A0F6TUM1</accession>
<dbReference type="Pfam" id="PF00561">
    <property type="entry name" value="Abhydrolase_1"/>
    <property type="match status" value="1"/>
</dbReference>
<evidence type="ECO:0000313" key="4">
    <source>
        <dbReference type="Proteomes" id="UP000034085"/>
    </source>
</evidence>
<dbReference type="EMBL" id="CP011132">
    <property type="protein sequence ID" value="AKE58859.1"/>
    <property type="molecule type" value="Genomic_DNA"/>
</dbReference>
<gene>
    <name evidence="3" type="ORF">F384_07725</name>
</gene>
<protein>
    <submittedName>
        <fullName evidence="3">3-oxoadipate enol-lactonase</fullName>
    </submittedName>
</protein>
<dbReference type="RefSeq" id="WP_046480971.1">
    <property type="nucleotide sequence ID" value="NZ_CP011132.1"/>
</dbReference>
<dbReference type="AlphaFoldDB" id="A0A0F6TUM1"/>